<reference evidence="1 2" key="1">
    <citation type="submission" date="2019-12" db="EMBL/GenBank/DDBJ databases">
        <title>Whole genome sequencing of endophytic Actinobacterium Micromonospora sp. MPMI6T.</title>
        <authorList>
            <person name="Evv R."/>
            <person name="Podile A.R."/>
        </authorList>
    </citation>
    <scope>NUCLEOTIDE SEQUENCE [LARGE SCALE GENOMIC DNA]</scope>
    <source>
        <strain evidence="1 2">MPMI6</strain>
    </source>
</reference>
<name>A0ABS3W1W9_MICEH</name>
<keyword evidence="2" id="KW-1185">Reference proteome</keyword>
<sequence length="81" mass="8899">MTAHPPLRHADLVAMLAEMTDRPVADVPERVGSMELAWLVHQVEQRYGQHLDLTDDQLARIRTVDDAREVLGAALAATADG</sequence>
<evidence type="ECO:0000313" key="2">
    <source>
        <dbReference type="Proteomes" id="UP000823521"/>
    </source>
</evidence>
<evidence type="ECO:0000313" key="1">
    <source>
        <dbReference type="EMBL" id="MBO4210780.1"/>
    </source>
</evidence>
<gene>
    <name evidence="1" type="ORF">GSF22_33020</name>
</gene>
<comment type="caution">
    <text evidence="1">The sequence shown here is derived from an EMBL/GenBank/DDBJ whole genome shotgun (WGS) entry which is preliminary data.</text>
</comment>
<organism evidence="1 2">
    <name type="scientific">Micromonospora echinofusca</name>
    <dbReference type="NCBI Taxonomy" id="47858"/>
    <lineage>
        <taxon>Bacteria</taxon>
        <taxon>Bacillati</taxon>
        <taxon>Actinomycetota</taxon>
        <taxon>Actinomycetes</taxon>
        <taxon>Micromonosporales</taxon>
        <taxon>Micromonosporaceae</taxon>
        <taxon>Micromonospora</taxon>
    </lineage>
</organism>
<protein>
    <submittedName>
        <fullName evidence="1">Acyl carrier protein</fullName>
    </submittedName>
</protein>
<dbReference type="RefSeq" id="WP_208817842.1">
    <property type="nucleotide sequence ID" value="NZ_WVUH01000594.1"/>
</dbReference>
<dbReference type="Proteomes" id="UP000823521">
    <property type="component" value="Unassembled WGS sequence"/>
</dbReference>
<proteinExistence type="predicted"/>
<dbReference type="EMBL" id="WVUH01000594">
    <property type="protein sequence ID" value="MBO4210780.1"/>
    <property type="molecule type" value="Genomic_DNA"/>
</dbReference>
<accession>A0ABS3W1W9</accession>